<dbReference type="AlphaFoldDB" id="A0A6M6BIN0"/>
<comment type="similarity">
    <text evidence="1">Belongs to the Lgt family.</text>
</comment>
<dbReference type="KEGG" id="hts:HMJ29_13980"/>
<keyword evidence="5 7" id="KW-1133">Transmembrane helix</keyword>
<proteinExistence type="inferred from homology"/>
<sequence length="609" mass="66293">MLLLLLPTSPAYYFIFYVAGFAVAGALLTWEAHRRQYVWRQWLPLLAGTMLSLILGTRLVAGSGAEWQHLFAHGEWTGPDSRSILGGILGATLALAVLRRVLGFSRNVYDAFALPLFVGLAVQGVGCLLTGCCFGTPTEALVGIRYAPHTLPFLAQAARGVLPATAAYSLPVHPAQLYQILLCLLIVRCLKCSRRRQQAPGQQFILAILLYAVGRFGLEFVRDSAGDVLGTSLWHGLKQVQWFLLLAVATLAGLWLYRGRAGHQHFAPTSLGHWQPRLVLGALLMITALLSTGWLTVPEQLVIKSLLLVSLVLEASIWLRKQTAQSPQALALPVLLGGVVMLLTSQAPAPNSRRYTTISAGGVAGTSEQYFDYPYGCSGTKAPAYTYQQKFKVGSVGLARTIPIREAGTLTFGLDLSLGRSNFYTPQDCVYVRSSYDSFNEKPFEQGLAPLYSISPYVELAHPTYFRFGLGAHIGKVAYDYVYRPGEVNPVRLQSMLDVGLLRVIYLHTSINHGLQGLGNGFSTLGLGTGFGQDRLRLVGGVALANSQANAGLLDRTEARSFPFLQAQLPLGERWTLEPFAATNFGSVQKFQLCASFRLPPSRATADSK</sequence>
<gene>
    <name evidence="8" type="ORF">HMJ29_13980</name>
</gene>
<feature type="transmembrane region" description="Helical" evidence="7">
    <location>
        <begin position="278"/>
        <end position="295"/>
    </location>
</feature>
<protein>
    <recommendedName>
        <fullName evidence="10">Prolipoprotein diacylglyceryl transferase</fullName>
    </recommendedName>
</protein>
<accession>A0A6M6BIN0</accession>
<evidence type="ECO:0000256" key="4">
    <source>
        <dbReference type="ARBA" id="ARBA00022692"/>
    </source>
</evidence>
<evidence type="ECO:0000313" key="8">
    <source>
        <dbReference type="EMBL" id="QJX47987.1"/>
    </source>
</evidence>
<keyword evidence="6 7" id="KW-0472">Membrane</keyword>
<evidence type="ECO:0000256" key="3">
    <source>
        <dbReference type="ARBA" id="ARBA00022679"/>
    </source>
</evidence>
<feature type="transmembrane region" description="Helical" evidence="7">
    <location>
        <begin position="12"/>
        <end position="30"/>
    </location>
</feature>
<feature type="transmembrane region" description="Helical" evidence="7">
    <location>
        <begin position="203"/>
        <end position="220"/>
    </location>
</feature>
<evidence type="ECO:0000256" key="6">
    <source>
        <dbReference type="ARBA" id="ARBA00023136"/>
    </source>
</evidence>
<keyword evidence="3" id="KW-0808">Transferase</keyword>
<evidence type="ECO:0000256" key="7">
    <source>
        <dbReference type="SAM" id="Phobius"/>
    </source>
</evidence>
<dbReference type="GO" id="GO:0042158">
    <property type="term" value="P:lipoprotein biosynthetic process"/>
    <property type="evidence" value="ECO:0007669"/>
    <property type="project" value="InterPro"/>
</dbReference>
<dbReference type="GO" id="GO:0005886">
    <property type="term" value="C:plasma membrane"/>
    <property type="evidence" value="ECO:0007669"/>
    <property type="project" value="InterPro"/>
</dbReference>
<dbReference type="Pfam" id="PF01790">
    <property type="entry name" value="LGT"/>
    <property type="match status" value="1"/>
</dbReference>
<name>A0A6M6BIN0_9BACT</name>
<evidence type="ECO:0000313" key="9">
    <source>
        <dbReference type="Proteomes" id="UP000501623"/>
    </source>
</evidence>
<evidence type="ECO:0008006" key="10">
    <source>
        <dbReference type="Google" id="ProtNLM"/>
    </source>
</evidence>
<feature type="transmembrane region" description="Helical" evidence="7">
    <location>
        <begin position="81"/>
        <end position="102"/>
    </location>
</feature>
<dbReference type="PANTHER" id="PTHR30589:SF0">
    <property type="entry name" value="PHOSPHATIDYLGLYCEROL--PROLIPOPROTEIN DIACYLGLYCERYL TRANSFERASE"/>
    <property type="match status" value="1"/>
</dbReference>
<organism evidence="8 9">
    <name type="scientific">Hymenobacter taeanensis</name>
    <dbReference type="NCBI Taxonomy" id="2735321"/>
    <lineage>
        <taxon>Bacteria</taxon>
        <taxon>Pseudomonadati</taxon>
        <taxon>Bacteroidota</taxon>
        <taxon>Cytophagia</taxon>
        <taxon>Cytophagales</taxon>
        <taxon>Hymenobacteraceae</taxon>
        <taxon>Hymenobacter</taxon>
    </lineage>
</organism>
<evidence type="ECO:0000256" key="1">
    <source>
        <dbReference type="ARBA" id="ARBA00007150"/>
    </source>
</evidence>
<feature type="transmembrane region" description="Helical" evidence="7">
    <location>
        <begin position="114"/>
        <end position="137"/>
    </location>
</feature>
<evidence type="ECO:0000256" key="2">
    <source>
        <dbReference type="ARBA" id="ARBA00022475"/>
    </source>
</evidence>
<dbReference type="PANTHER" id="PTHR30589">
    <property type="entry name" value="PROLIPOPROTEIN DIACYLGLYCERYL TRANSFERASE"/>
    <property type="match status" value="1"/>
</dbReference>
<dbReference type="InterPro" id="IPR001640">
    <property type="entry name" value="Lgt"/>
</dbReference>
<reference evidence="8 9" key="1">
    <citation type="submission" date="2020-05" db="EMBL/GenBank/DDBJ databases">
        <title>Complete genome sequence of Hymenobacter sp. TS19 in Coasted Sand Dune.</title>
        <authorList>
            <person name="Lee J.-H."/>
            <person name="Jung J.-H."/>
            <person name="Jeong S."/>
            <person name="Zhao L."/>
            <person name="Kim M.-K."/>
            <person name="Seo H.-S."/>
            <person name="Lim S."/>
        </authorList>
    </citation>
    <scope>NUCLEOTIDE SEQUENCE [LARGE SCALE GENOMIC DNA]</scope>
    <source>
        <strain evidence="8 9">TS19</strain>
    </source>
</reference>
<dbReference type="EMBL" id="CP053538">
    <property type="protein sequence ID" value="QJX47987.1"/>
    <property type="molecule type" value="Genomic_DNA"/>
</dbReference>
<dbReference type="GO" id="GO:0008961">
    <property type="term" value="F:phosphatidylglycerol-prolipoprotein diacylglyceryl transferase activity"/>
    <property type="evidence" value="ECO:0007669"/>
    <property type="project" value="InterPro"/>
</dbReference>
<feature type="transmembrane region" description="Helical" evidence="7">
    <location>
        <begin position="42"/>
        <end position="61"/>
    </location>
</feature>
<feature type="transmembrane region" description="Helical" evidence="7">
    <location>
        <begin position="240"/>
        <end position="257"/>
    </location>
</feature>
<keyword evidence="4 7" id="KW-0812">Transmembrane</keyword>
<feature type="transmembrane region" description="Helical" evidence="7">
    <location>
        <begin position="175"/>
        <end position="191"/>
    </location>
</feature>
<keyword evidence="9" id="KW-1185">Reference proteome</keyword>
<evidence type="ECO:0000256" key="5">
    <source>
        <dbReference type="ARBA" id="ARBA00022989"/>
    </source>
</evidence>
<dbReference type="RefSeq" id="WP_171592076.1">
    <property type="nucleotide sequence ID" value="NZ_CP053538.1"/>
</dbReference>
<dbReference type="Proteomes" id="UP000501623">
    <property type="component" value="Chromosome"/>
</dbReference>
<keyword evidence="2" id="KW-1003">Cell membrane</keyword>